<dbReference type="InterPro" id="IPR036163">
    <property type="entry name" value="HMA_dom_sf"/>
</dbReference>
<dbReference type="Proteomes" id="UP000261325">
    <property type="component" value="Unassembled WGS sequence"/>
</dbReference>
<organism evidence="10 11">
    <name type="scientific">Marinobacter nauticus</name>
    <name type="common">Marinobacter hydrocarbonoclasticus</name>
    <name type="synonym">Marinobacter aquaeolei</name>
    <dbReference type="NCBI Taxonomy" id="2743"/>
    <lineage>
        <taxon>Bacteria</taxon>
        <taxon>Pseudomonadati</taxon>
        <taxon>Pseudomonadota</taxon>
        <taxon>Gammaproteobacteria</taxon>
        <taxon>Pseudomonadales</taxon>
        <taxon>Marinobacteraceae</taxon>
        <taxon>Marinobacter</taxon>
    </lineage>
</organism>
<dbReference type="GO" id="GO:0005886">
    <property type="term" value="C:plasma membrane"/>
    <property type="evidence" value="ECO:0007669"/>
    <property type="project" value="UniProtKB-SubCell"/>
</dbReference>
<dbReference type="AlphaFoldDB" id="A0A3B8WI18"/>
<dbReference type="GO" id="GO:0055070">
    <property type="term" value="P:copper ion homeostasis"/>
    <property type="evidence" value="ECO:0007669"/>
    <property type="project" value="TreeGrafter"/>
</dbReference>
<dbReference type="EMBL" id="DLYI01000171">
    <property type="protein sequence ID" value="HAC28753.1"/>
    <property type="molecule type" value="Genomic_DNA"/>
</dbReference>
<evidence type="ECO:0000256" key="2">
    <source>
        <dbReference type="ARBA" id="ARBA00022448"/>
    </source>
</evidence>
<comment type="subcellular location">
    <subcellularLocation>
        <location evidence="1">Cell membrane</location>
        <topology evidence="1">Multi-pass membrane protein</topology>
    </subcellularLocation>
</comment>
<sequence>MTTLNCFHCGEPADGEPPITLELQGQQRHFCCQGCKAVCQTIHQEGLTGFYEFRTEPAVTPRELTRSELDRIRELDHPLVQQAFVAPVKAGQEAQLLIGGITCAACIWLLENHMKQQPGVQSFTVNHTTQRARLVWASDKARLSDLLIAIHELGYTARPYQADEAEQALKAEHRSMLIRLAVAGIGSFQSMMLAFPLYFELVSDLSTDFVDFFRWFSLLVATPVVFYSARPFFTNARRDLLSRHLTMDVPVAIAIGLAYSASAWVTVVGGDEVYFESVCMFTFFLLLGRYI</sequence>
<keyword evidence="4" id="KW-0597">Phosphoprotein</keyword>
<reference evidence="10 11" key="1">
    <citation type="journal article" date="2018" name="Nat. Biotechnol.">
        <title>A standardized bacterial taxonomy based on genome phylogeny substantially revises the tree of life.</title>
        <authorList>
            <person name="Parks D.H."/>
            <person name="Chuvochina M."/>
            <person name="Waite D.W."/>
            <person name="Rinke C."/>
            <person name="Skarshewski A."/>
            <person name="Chaumeil P.A."/>
            <person name="Hugenholtz P."/>
        </authorList>
    </citation>
    <scope>NUCLEOTIDE SEQUENCE [LARGE SCALE GENOMIC DNA]</scope>
    <source>
        <strain evidence="10">UBA9049</strain>
    </source>
</reference>
<dbReference type="Pfam" id="PF12156">
    <property type="entry name" value="ATPase-cat_bd"/>
    <property type="match status" value="1"/>
</dbReference>
<dbReference type="Pfam" id="PF00403">
    <property type="entry name" value="HMA"/>
    <property type="match status" value="1"/>
</dbReference>
<evidence type="ECO:0000256" key="8">
    <source>
        <dbReference type="SAM" id="Phobius"/>
    </source>
</evidence>
<feature type="non-terminal residue" evidence="10">
    <location>
        <position position="291"/>
    </location>
</feature>
<feature type="transmembrane region" description="Helical" evidence="8">
    <location>
        <begin position="273"/>
        <end position="290"/>
    </location>
</feature>
<accession>A0A3B8WI18</accession>
<keyword evidence="8" id="KW-0472">Membrane</keyword>
<evidence type="ECO:0000313" key="11">
    <source>
        <dbReference type="Proteomes" id="UP000261325"/>
    </source>
</evidence>
<feature type="transmembrane region" description="Helical" evidence="8">
    <location>
        <begin position="245"/>
        <end position="267"/>
    </location>
</feature>
<dbReference type="CDD" id="cd00371">
    <property type="entry name" value="HMA"/>
    <property type="match status" value="1"/>
</dbReference>
<dbReference type="PANTHER" id="PTHR43520:SF5">
    <property type="entry name" value="CATION-TRANSPORTING P-TYPE ATPASE-RELATED"/>
    <property type="match status" value="1"/>
</dbReference>
<dbReference type="InterPro" id="IPR021993">
    <property type="entry name" value="ATPase-cat-bd"/>
</dbReference>
<evidence type="ECO:0000256" key="1">
    <source>
        <dbReference type="ARBA" id="ARBA00004651"/>
    </source>
</evidence>
<feature type="transmembrane region" description="Helical" evidence="8">
    <location>
        <begin position="176"/>
        <end position="195"/>
    </location>
</feature>
<dbReference type="PANTHER" id="PTHR43520">
    <property type="entry name" value="ATP7, ISOFORM B"/>
    <property type="match status" value="1"/>
</dbReference>
<keyword evidence="8" id="KW-1133">Transmembrane helix</keyword>
<feature type="domain" description="HMA" evidence="9">
    <location>
        <begin position="92"/>
        <end position="158"/>
    </location>
</feature>
<dbReference type="SUPFAM" id="SSF55008">
    <property type="entry name" value="HMA, heavy metal-associated domain"/>
    <property type="match status" value="1"/>
</dbReference>
<dbReference type="PROSITE" id="PS50846">
    <property type="entry name" value="HMA_2"/>
    <property type="match status" value="1"/>
</dbReference>
<keyword evidence="7" id="KW-0406">Ion transport</keyword>
<dbReference type="Gene3D" id="3.30.70.100">
    <property type="match status" value="1"/>
</dbReference>
<evidence type="ECO:0000259" key="9">
    <source>
        <dbReference type="PROSITE" id="PS50846"/>
    </source>
</evidence>
<keyword evidence="6" id="KW-1278">Translocase</keyword>
<keyword evidence="8" id="KW-0812">Transmembrane</keyword>
<keyword evidence="2" id="KW-0813">Transport</keyword>
<dbReference type="GO" id="GO:0043682">
    <property type="term" value="F:P-type divalent copper transporter activity"/>
    <property type="evidence" value="ECO:0007669"/>
    <property type="project" value="TreeGrafter"/>
</dbReference>
<keyword evidence="5" id="KW-0460">Magnesium</keyword>
<dbReference type="InterPro" id="IPR006121">
    <property type="entry name" value="HMA_dom"/>
</dbReference>
<evidence type="ECO:0000256" key="5">
    <source>
        <dbReference type="ARBA" id="ARBA00022842"/>
    </source>
</evidence>
<keyword evidence="3" id="KW-1003">Cell membrane</keyword>
<evidence type="ECO:0000256" key="4">
    <source>
        <dbReference type="ARBA" id="ARBA00022553"/>
    </source>
</evidence>
<evidence type="ECO:0000256" key="7">
    <source>
        <dbReference type="ARBA" id="ARBA00023065"/>
    </source>
</evidence>
<proteinExistence type="predicted"/>
<comment type="caution">
    <text evidence="10">The sequence shown here is derived from an EMBL/GenBank/DDBJ whole genome shotgun (WGS) entry which is preliminary data.</text>
</comment>
<gene>
    <name evidence="10" type="ORF">DCF82_13215</name>
</gene>
<evidence type="ECO:0000256" key="6">
    <source>
        <dbReference type="ARBA" id="ARBA00022967"/>
    </source>
</evidence>
<evidence type="ECO:0000313" key="10">
    <source>
        <dbReference type="EMBL" id="HAC28753.1"/>
    </source>
</evidence>
<feature type="transmembrane region" description="Helical" evidence="8">
    <location>
        <begin position="215"/>
        <end position="233"/>
    </location>
</feature>
<protein>
    <submittedName>
        <fullName evidence="10">Copper-translocating P-type ATPase</fullName>
    </submittedName>
</protein>
<dbReference type="GO" id="GO:0005507">
    <property type="term" value="F:copper ion binding"/>
    <property type="evidence" value="ECO:0007669"/>
    <property type="project" value="TreeGrafter"/>
</dbReference>
<evidence type="ECO:0000256" key="3">
    <source>
        <dbReference type="ARBA" id="ARBA00022475"/>
    </source>
</evidence>
<name>A0A3B8WI18_MARNT</name>